<organism evidence="1 2">
    <name type="scientific">Ridgeia piscesae</name>
    <name type="common">Tubeworm</name>
    <dbReference type="NCBI Taxonomy" id="27915"/>
    <lineage>
        <taxon>Eukaryota</taxon>
        <taxon>Metazoa</taxon>
        <taxon>Spiralia</taxon>
        <taxon>Lophotrochozoa</taxon>
        <taxon>Annelida</taxon>
        <taxon>Polychaeta</taxon>
        <taxon>Sedentaria</taxon>
        <taxon>Canalipalpata</taxon>
        <taxon>Sabellida</taxon>
        <taxon>Siboglinidae</taxon>
        <taxon>Ridgeia</taxon>
    </lineage>
</organism>
<accession>A0AAD9P263</accession>
<gene>
    <name evidence="1" type="ORF">NP493_190g01015</name>
</gene>
<reference evidence="1" key="1">
    <citation type="journal article" date="2023" name="Mol. Biol. Evol.">
        <title>Third-Generation Sequencing Reveals the Adaptive Role of the Epigenome in Three Deep-Sea Polychaetes.</title>
        <authorList>
            <person name="Perez M."/>
            <person name="Aroh O."/>
            <person name="Sun Y."/>
            <person name="Lan Y."/>
            <person name="Juniper S.K."/>
            <person name="Young C.R."/>
            <person name="Angers B."/>
            <person name="Qian P.Y."/>
        </authorList>
    </citation>
    <scope>NUCLEOTIDE SEQUENCE</scope>
    <source>
        <strain evidence="1">R07B-5</strain>
    </source>
</reference>
<sequence length="234" mass="26584">MEQLGHARPPSLALSRRSELDETATDWRGKGGRKLTPGSVDFDRQLDKVSIWLDLWDHKQRCAVVTEIVTWSSYRQLRFLWTVVQPALHRDFTYAANCHFPPLYFPPISTYITRHVKRKRSRQLQRLRIHRTESAYLQLMGHLTGPTNLVRLPQLAGSLQSLASSETSTGLNRVCVSLPNVTEGSVVTQSPRDALIQTAIFDGTAKRTVQWLHGASPCLRLCHMLLHNSLILIL</sequence>
<evidence type="ECO:0000313" key="1">
    <source>
        <dbReference type="EMBL" id="KAK2186742.1"/>
    </source>
</evidence>
<name>A0AAD9P263_RIDPI</name>
<keyword evidence="2" id="KW-1185">Reference proteome</keyword>
<protein>
    <submittedName>
        <fullName evidence="1">Uncharacterized protein</fullName>
    </submittedName>
</protein>
<dbReference type="EMBL" id="JAODUO010000190">
    <property type="protein sequence ID" value="KAK2186742.1"/>
    <property type="molecule type" value="Genomic_DNA"/>
</dbReference>
<comment type="caution">
    <text evidence="1">The sequence shown here is derived from an EMBL/GenBank/DDBJ whole genome shotgun (WGS) entry which is preliminary data.</text>
</comment>
<proteinExistence type="predicted"/>
<dbReference type="Proteomes" id="UP001209878">
    <property type="component" value="Unassembled WGS sequence"/>
</dbReference>
<dbReference type="AlphaFoldDB" id="A0AAD9P263"/>
<evidence type="ECO:0000313" key="2">
    <source>
        <dbReference type="Proteomes" id="UP001209878"/>
    </source>
</evidence>